<feature type="chain" id="PRO_5016971714" description="Tetratricopeptide repeat protein" evidence="4">
    <location>
        <begin position="28"/>
        <end position="412"/>
    </location>
</feature>
<dbReference type="SUPFAM" id="SSF81901">
    <property type="entry name" value="HCP-like"/>
    <property type="match status" value="1"/>
</dbReference>
<evidence type="ECO:0000256" key="2">
    <source>
        <dbReference type="ARBA" id="ARBA00022803"/>
    </source>
</evidence>
<organism evidence="5 6">
    <name type="scientific">Abyssibacter profundi</name>
    <dbReference type="NCBI Taxonomy" id="2182787"/>
    <lineage>
        <taxon>Bacteria</taxon>
        <taxon>Pseudomonadati</taxon>
        <taxon>Pseudomonadota</taxon>
        <taxon>Gammaproteobacteria</taxon>
        <taxon>Chromatiales</taxon>
        <taxon>Oceanococcaceae</taxon>
        <taxon>Abyssibacter</taxon>
    </lineage>
</organism>
<dbReference type="EMBL" id="QEQK01000011">
    <property type="protein sequence ID" value="PWN55314.1"/>
    <property type="molecule type" value="Genomic_DNA"/>
</dbReference>
<keyword evidence="6" id="KW-1185">Reference proteome</keyword>
<keyword evidence="4" id="KW-0732">Signal</keyword>
<sequence>MTMVKTLPALVGAVLLGTLAVSPSAQAQTDCENPREASGSLTEFTYRRLTRIQEDIAEEKYNDAIEGVRELLPKIKRNEYEQALVYQTEAFAWASQDNYRNAIPAFRKAIELNALPQAQHEQMLNNLGQLYYAVEQKDEAIKYLLRYLDETCSDPSPDAYILIASIYVDKKQYAKALPFVDRAIRSKKDVPETWYQLKLAIHYEQKQFKPAAETLVKLISLHPIKEDYWKQLSGVFLEMKDDPESLAVLALAGRQGFLDTERELENLANVYLFLEIPYKAAEVLQRGMEQGIIKRDLDSLEKLGTAWQLARENAEALEAYTAAAPLASDGRIWFRLGQIYIDDENWTKAEEALKNALAKGVDDRGEVQLMMGVAAWNQGRTEEARQAFLAARNDSSTKSQAQAWLAHLAAEG</sequence>
<accession>A0A383XRR0</accession>
<dbReference type="InterPro" id="IPR019734">
    <property type="entry name" value="TPR_rpt"/>
</dbReference>
<feature type="repeat" description="TPR" evidence="3">
    <location>
        <begin position="83"/>
        <end position="116"/>
    </location>
</feature>
<dbReference type="OrthoDB" id="5829198at2"/>
<keyword evidence="1" id="KW-0677">Repeat</keyword>
<evidence type="ECO:0000256" key="3">
    <source>
        <dbReference type="PROSITE-ProRule" id="PRU00339"/>
    </source>
</evidence>
<dbReference type="Pfam" id="PF13432">
    <property type="entry name" value="TPR_16"/>
    <property type="match status" value="2"/>
</dbReference>
<dbReference type="Pfam" id="PF13181">
    <property type="entry name" value="TPR_8"/>
    <property type="match status" value="1"/>
</dbReference>
<evidence type="ECO:0000256" key="4">
    <source>
        <dbReference type="SAM" id="SignalP"/>
    </source>
</evidence>
<comment type="caution">
    <text evidence="5">The sequence shown here is derived from an EMBL/GenBank/DDBJ whole genome shotgun (WGS) entry which is preliminary data.</text>
</comment>
<evidence type="ECO:0000313" key="5">
    <source>
        <dbReference type="EMBL" id="PWN55314.1"/>
    </source>
</evidence>
<gene>
    <name evidence="5" type="ORF">DEH80_12565</name>
</gene>
<dbReference type="Gene3D" id="1.25.40.10">
    <property type="entry name" value="Tetratricopeptide repeat domain"/>
    <property type="match status" value="2"/>
</dbReference>
<dbReference type="Proteomes" id="UP000251800">
    <property type="component" value="Unassembled WGS sequence"/>
</dbReference>
<dbReference type="InterPro" id="IPR051012">
    <property type="entry name" value="CellSynth/LPSAsmb/PSIAsmb"/>
</dbReference>
<dbReference type="InterPro" id="IPR011990">
    <property type="entry name" value="TPR-like_helical_dom_sf"/>
</dbReference>
<evidence type="ECO:0000313" key="6">
    <source>
        <dbReference type="Proteomes" id="UP000251800"/>
    </source>
</evidence>
<dbReference type="SUPFAM" id="SSF48452">
    <property type="entry name" value="TPR-like"/>
    <property type="match status" value="1"/>
</dbReference>
<reference evidence="5 6" key="1">
    <citation type="submission" date="2018-05" db="EMBL/GenBank/DDBJ databases">
        <title>Abyssibacter profundi OUC007T gen. nov., sp. nov, a marine bacterium isolated from seawater of the Mariana Trench.</title>
        <authorList>
            <person name="Zhou S."/>
        </authorList>
    </citation>
    <scope>NUCLEOTIDE SEQUENCE [LARGE SCALE GENOMIC DNA]</scope>
    <source>
        <strain evidence="5 6">OUC007</strain>
    </source>
</reference>
<evidence type="ECO:0008006" key="7">
    <source>
        <dbReference type="Google" id="ProtNLM"/>
    </source>
</evidence>
<dbReference type="AlphaFoldDB" id="A0A383XRR0"/>
<dbReference type="PANTHER" id="PTHR45586">
    <property type="entry name" value="TPR REPEAT-CONTAINING PROTEIN PA4667"/>
    <property type="match status" value="1"/>
</dbReference>
<dbReference type="PROSITE" id="PS50005">
    <property type="entry name" value="TPR"/>
    <property type="match status" value="1"/>
</dbReference>
<keyword evidence="2 3" id="KW-0802">TPR repeat</keyword>
<evidence type="ECO:0000256" key="1">
    <source>
        <dbReference type="ARBA" id="ARBA00022737"/>
    </source>
</evidence>
<protein>
    <recommendedName>
        <fullName evidence="7">Tetratricopeptide repeat protein</fullName>
    </recommendedName>
</protein>
<dbReference type="SMART" id="SM00028">
    <property type="entry name" value="TPR"/>
    <property type="match status" value="5"/>
</dbReference>
<dbReference type="PANTHER" id="PTHR45586:SF1">
    <property type="entry name" value="LIPOPOLYSACCHARIDE ASSEMBLY PROTEIN B"/>
    <property type="match status" value="1"/>
</dbReference>
<proteinExistence type="predicted"/>
<feature type="signal peptide" evidence="4">
    <location>
        <begin position="1"/>
        <end position="27"/>
    </location>
</feature>
<name>A0A383XRR0_9GAMM</name>
<dbReference type="RefSeq" id="WP_109720857.1">
    <property type="nucleotide sequence ID" value="NZ_QEQK01000011.1"/>
</dbReference>